<dbReference type="Pfam" id="PF13683">
    <property type="entry name" value="rve_3"/>
    <property type="match status" value="1"/>
</dbReference>
<dbReference type="InterPro" id="IPR001584">
    <property type="entry name" value="Integrase_cat-core"/>
</dbReference>
<name>A0A2U2XG89_9FLAO</name>
<organism evidence="2 3">
    <name type="scientific">Brumimicrobium oceani</name>
    <dbReference type="NCBI Taxonomy" id="2100725"/>
    <lineage>
        <taxon>Bacteria</taxon>
        <taxon>Pseudomonadati</taxon>
        <taxon>Bacteroidota</taxon>
        <taxon>Flavobacteriia</taxon>
        <taxon>Flavobacteriales</taxon>
        <taxon>Crocinitomicaceae</taxon>
        <taxon>Brumimicrobium</taxon>
    </lineage>
</organism>
<feature type="domain" description="Integrase catalytic" evidence="1">
    <location>
        <begin position="224"/>
        <end position="393"/>
    </location>
</feature>
<dbReference type="InterPro" id="IPR012337">
    <property type="entry name" value="RNaseH-like_sf"/>
</dbReference>
<reference evidence="2 3" key="2">
    <citation type="submission" date="2018-05" db="EMBL/GenBank/DDBJ databases">
        <authorList>
            <person name="Lanie J.A."/>
            <person name="Ng W.-L."/>
            <person name="Kazmierczak K.M."/>
            <person name="Andrzejewski T.M."/>
            <person name="Davidsen T.M."/>
            <person name="Wayne K.J."/>
            <person name="Tettelin H."/>
            <person name="Glass J.I."/>
            <person name="Rusch D."/>
            <person name="Podicherti R."/>
            <person name="Tsui H.-C.T."/>
            <person name="Winkler M.E."/>
        </authorList>
    </citation>
    <scope>NUCLEOTIDE SEQUENCE [LARGE SCALE GENOMIC DNA]</scope>
    <source>
        <strain evidence="2 3">C305</strain>
    </source>
</reference>
<accession>A0A2U2XG89</accession>
<evidence type="ECO:0000259" key="1">
    <source>
        <dbReference type="PROSITE" id="PS50994"/>
    </source>
</evidence>
<dbReference type="GO" id="GO:0003676">
    <property type="term" value="F:nucleic acid binding"/>
    <property type="evidence" value="ECO:0007669"/>
    <property type="project" value="InterPro"/>
</dbReference>
<gene>
    <name evidence="2" type="ORF">DIT68_00395</name>
</gene>
<dbReference type="InterPro" id="IPR036397">
    <property type="entry name" value="RNaseH_sf"/>
</dbReference>
<reference evidence="2 3" key="1">
    <citation type="submission" date="2018-05" db="EMBL/GenBank/DDBJ databases">
        <title>Brumimicrobium oceani sp. nov., isolated from coastal sediment.</title>
        <authorList>
            <person name="Kou Y."/>
        </authorList>
    </citation>
    <scope>NUCLEOTIDE SEQUENCE [LARGE SCALE GENOMIC DNA]</scope>
    <source>
        <strain evidence="2 3">C305</strain>
    </source>
</reference>
<dbReference type="Gene3D" id="3.30.420.10">
    <property type="entry name" value="Ribonuclease H-like superfamily/Ribonuclease H"/>
    <property type="match status" value="1"/>
</dbReference>
<dbReference type="OrthoDB" id="9815231at2"/>
<dbReference type="AlphaFoldDB" id="A0A2U2XG89"/>
<dbReference type="InterPro" id="IPR050900">
    <property type="entry name" value="Transposase_IS3/IS150/IS904"/>
</dbReference>
<dbReference type="EMBL" id="QFRJ01000001">
    <property type="protein sequence ID" value="PWH86760.1"/>
    <property type="molecule type" value="Genomic_DNA"/>
</dbReference>
<protein>
    <recommendedName>
        <fullName evidence="1">Integrase catalytic domain-containing protein</fullName>
    </recommendedName>
</protein>
<sequence>MQRNKYDSFLIWLYIQNKEHLIPYKIRKTIPYSTVSTWRNINYSDYIGHEVGVLQRDAMEQFEIFQKHKRLKQLVFLITKIWMQLSCIVTPILTKTEEHKQITMNCIQQLFETFPRKTVFKLLSISPNTFYSWSNKEKVKCGISPSSLCFKRHPLQLAANEVETIKSLFKNPDFECWPAASIYYHAIRNNSLFISLSTFYKYTNLLSLKRKWRKSSEENFNPIITTKPNEFIHIDTTFWPLPNGIKAAIILVCDNFSKTILGWNVSLKKDGENAKTALNKAIKTICKHHPDLQTTSLITDGGGENHNLLVEDFLTNIETPDIIKLLALKDVKFSNSAVEAVNKIIKRYLRKKLPGTIEALILCLEEIINDYNTVRPHGSLLGLTPMECYTSESINLDFKQQKLEAKKNRIQQNKSVNCGINVCKS</sequence>
<dbReference type="Proteomes" id="UP000245370">
    <property type="component" value="Unassembled WGS sequence"/>
</dbReference>
<dbReference type="PANTHER" id="PTHR46889:SF4">
    <property type="entry name" value="TRANSPOSASE INSO FOR INSERTION SEQUENCE ELEMENT IS911B-RELATED"/>
    <property type="match status" value="1"/>
</dbReference>
<evidence type="ECO:0000313" key="3">
    <source>
        <dbReference type="Proteomes" id="UP000245370"/>
    </source>
</evidence>
<evidence type="ECO:0000313" key="2">
    <source>
        <dbReference type="EMBL" id="PWH86760.1"/>
    </source>
</evidence>
<dbReference type="GO" id="GO:0015074">
    <property type="term" value="P:DNA integration"/>
    <property type="evidence" value="ECO:0007669"/>
    <property type="project" value="InterPro"/>
</dbReference>
<dbReference type="PANTHER" id="PTHR46889">
    <property type="entry name" value="TRANSPOSASE INSF FOR INSERTION SEQUENCE IS3B-RELATED"/>
    <property type="match status" value="1"/>
</dbReference>
<keyword evidence="3" id="KW-1185">Reference proteome</keyword>
<comment type="caution">
    <text evidence="2">The sequence shown here is derived from an EMBL/GenBank/DDBJ whole genome shotgun (WGS) entry which is preliminary data.</text>
</comment>
<dbReference type="SUPFAM" id="SSF53098">
    <property type="entry name" value="Ribonuclease H-like"/>
    <property type="match status" value="1"/>
</dbReference>
<proteinExistence type="predicted"/>
<dbReference type="RefSeq" id="WP_109357841.1">
    <property type="nucleotide sequence ID" value="NZ_QFRJ01000001.1"/>
</dbReference>
<dbReference type="PROSITE" id="PS50994">
    <property type="entry name" value="INTEGRASE"/>
    <property type="match status" value="1"/>
</dbReference>